<gene>
    <name evidence="5" type="ORF">BJ992_002404</name>
</gene>
<dbReference type="Proteomes" id="UP000555564">
    <property type="component" value="Unassembled WGS sequence"/>
</dbReference>
<evidence type="ECO:0000313" key="6">
    <source>
        <dbReference type="Proteomes" id="UP000555564"/>
    </source>
</evidence>
<dbReference type="InterPro" id="IPR021884">
    <property type="entry name" value="Ice-bd_prot"/>
</dbReference>
<evidence type="ECO:0000259" key="4">
    <source>
        <dbReference type="Pfam" id="PF16640"/>
    </source>
</evidence>
<keyword evidence="2" id="KW-0732">Signal</keyword>
<organism evidence="5 6">
    <name type="scientific">Sphaerisporangium rubeum</name>
    <dbReference type="NCBI Taxonomy" id="321317"/>
    <lineage>
        <taxon>Bacteria</taxon>
        <taxon>Bacillati</taxon>
        <taxon>Actinomycetota</taxon>
        <taxon>Actinomycetes</taxon>
        <taxon>Streptosporangiales</taxon>
        <taxon>Streptosporangiaceae</taxon>
        <taxon>Sphaerisporangium</taxon>
    </lineage>
</organism>
<comment type="caution">
    <text evidence="5">The sequence shown here is derived from an EMBL/GenBank/DDBJ whole genome shotgun (WGS) entry which is preliminary data.</text>
</comment>
<evidence type="ECO:0000259" key="3">
    <source>
        <dbReference type="Pfam" id="PF13313"/>
    </source>
</evidence>
<dbReference type="AlphaFoldDB" id="A0A7X0IDJ3"/>
<reference evidence="5 6" key="1">
    <citation type="submission" date="2020-08" db="EMBL/GenBank/DDBJ databases">
        <title>Sequencing the genomes of 1000 actinobacteria strains.</title>
        <authorList>
            <person name="Klenk H.-P."/>
        </authorList>
    </citation>
    <scope>NUCLEOTIDE SEQUENCE [LARGE SCALE GENOMIC DNA]</scope>
    <source>
        <strain evidence="5 6">DSM 44936</strain>
    </source>
</reference>
<protein>
    <recommendedName>
        <fullName evidence="7">DUF4082 domain-containing protein</fullName>
    </recommendedName>
</protein>
<feature type="domain" description="DUF4082" evidence="3">
    <location>
        <begin position="518"/>
        <end position="662"/>
    </location>
</feature>
<dbReference type="Pfam" id="PF16640">
    <property type="entry name" value="Big_3_5"/>
    <property type="match status" value="1"/>
</dbReference>
<dbReference type="InterPro" id="IPR013783">
    <property type="entry name" value="Ig-like_fold"/>
</dbReference>
<evidence type="ECO:0008006" key="7">
    <source>
        <dbReference type="Google" id="ProtNLM"/>
    </source>
</evidence>
<dbReference type="Gene3D" id="2.60.40.10">
    <property type="entry name" value="Immunoglobulins"/>
    <property type="match status" value="1"/>
</dbReference>
<dbReference type="EMBL" id="JACHIU010000001">
    <property type="protein sequence ID" value="MBB6472973.1"/>
    <property type="molecule type" value="Genomic_DNA"/>
</dbReference>
<dbReference type="RefSeq" id="WP_184980430.1">
    <property type="nucleotide sequence ID" value="NZ_BAAALO010000032.1"/>
</dbReference>
<evidence type="ECO:0000313" key="5">
    <source>
        <dbReference type="EMBL" id="MBB6472973.1"/>
    </source>
</evidence>
<dbReference type="InterPro" id="IPR032109">
    <property type="entry name" value="Big_3_5"/>
</dbReference>
<name>A0A7X0IDJ3_9ACTN</name>
<feature type="domain" description="DUF4082" evidence="3">
    <location>
        <begin position="359"/>
        <end position="503"/>
    </location>
</feature>
<dbReference type="Pfam" id="PF11999">
    <property type="entry name" value="Ice_binding"/>
    <property type="match status" value="1"/>
</dbReference>
<dbReference type="GO" id="GO:0005975">
    <property type="term" value="P:carbohydrate metabolic process"/>
    <property type="evidence" value="ECO:0007669"/>
    <property type="project" value="UniProtKB-ARBA"/>
</dbReference>
<feature type="domain" description="Bacterial Ig-like" evidence="4">
    <location>
        <begin position="254"/>
        <end position="350"/>
    </location>
</feature>
<evidence type="ECO:0000256" key="1">
    <source>
        <dbReference type="ARBA" id="ARBA00005445"/>
    </source>
</evidence>
<dbReference type="InterPro" id="IPR025141">
    <property type="entry name" value="DUF4082"/>
</dbReference>
<keyword evidence="6" id="KW-1185">Reference proteome</keyword>
<dbReference type="Pfam" id="PF13313">
    <property type="entry name" value="DUF4082"/>
    <property type="match status" value="2"/>
</dbReference>
<comment type="similarity">
    <text evidence="1">Belongs to the ice-binding protein family.</text>
</comment>
<accession>A0A7X0IDJ3</accession>
<evidence type="ECO:0000256" key="2">
    <source>
        <dbReference type="ARBA" id="ARBA00022729"/>
    </source>
</evidence>
<sequence>MEREPRTRRPGIPAVLAVLLIALGTVVVAPEAAIADQAPIDLGAAKSYGIIGGSAVTNTNNTSVQGDLGVSPGNTVTGFPPGTVSGTIHPGDSAAATAKAAVVAAYNDAASRTPVVTVPAQLGGTTKTPGVYTPPGGGGFLLSGTLTLDAQGDPGAVFLFRGSSLTTANVSNMNLVNGAQTDNVFFQVTGGATLGTFSTFRGNVIAQSSLTVHPGAALRGRGFTVNGGVTLQGTTTGPATLVIVPNDRPTATSVTASANPTVPGQAVTFAATVQATAGTVVPQGQLVFKDGKSIIDTETLDPSGQASFTTSALAPGQHSITAVYLGGDAFDGEALVHFAPSTSSPLVQVVTMGLWDNSATPAEPDVNETSPVVLGVKFRSAISGTVTGIRFYKGVNNTGTHVGSLWSAGGTLLASGTFTGETASGWQRMNFTTPVSISAGTTYVASYTTGGHWSRTLNYFTTSYTNDPLTAPSSGSSGGNGVYVYGSANAFPSSTYQASNYWVDVVFVPSESLWDSSATPAEPDVNETSPVVLGVKFRSTISGVIKGIRFYKGLNNTGSHVGSLWSAGGALLAAGTFTNESASGWQQLNFATPVSINANTTYIASYTTGGHWSRTLQYFTSQYRNGALYALADGEDGGNGVYVYGSANAFPSNTYQSSNYWVDVAFDIA</sequence>
<proteinExistence type="inferred from homology"/>